<feature type="domain" description="Mediator complex subunit Med13 C-terminal" evidence="11">
    <location>
        <begin position="2667"/>
        <end position="3078"/>
    </location>
</feature>
<proteinExistence type="inferred from homology"/>
<organism evidence="13 14">
    <name type="scientific">Anopheles farauti</name>
    <dbReference type="NCBI Taxonomy" id="69004"/>
    <lineage>
        <taxon>Eukaryota</taxon>
        <taxon>Metazoa</taxon>
        <taxon>Ecdysozoa</taxon>
        <taxon>Arthropoda</taxon>
        <taxon>Hexapoda</taxon>
        <taxon>Insecta</taxon>
        <taxon>Pterygota</taxon>
        <taxon>Neoptera</taxon>
        <taxon>Endopterygota</taxon>
        <taxon>Diptera</taxon>
        <taxon>Nematocera</taxon>
        <taxon>Culicoidea</taxon>
        <taxon>Culicidae</taxon>
        <taxon>Anophelinae</taxon>
        <taxon>Anopheles</taxon>
    </lineage>
</organism>
<evidence type="ECO:0000256" key="1">
    <source>
        <dbReference type="ARBA" id="ARBA00004123"/>
    </source>
</evidence>
<evidence type="ECO:0000313" key="14">
    <source>
        <dbReference type="Proteomes" id="UP000075886"/>
    </source>
</evidence>
<dbReference type="GO" id="GO:0016592">
    <property type="term" value="C:mediator complex"/>
    <property type="evidence" value="ECO:0007669"/>
    <property type="project" value="InterPro"/>
</dbReference>
<feature type="compositionally biased region" description="Gly residues" evidence="10">
    <location>
        <begin position="2944"/>
        <end position="2955"/>
    </location>
</feature>
<feature type="compositionally biased region" description="Gly residues" evidence="10">
    <location>
        <begin position="2441"/>
        <end position="2451"/>
    </location>
</feature>
<evidence type="ECO:0000256" key="10">
    <source>
        <dbReference type="SAM" id="MobiDB-lite"/>
    </source>
</evidence>
<feature type="compositionally biased region" description="Pro residues" evidence="10">
    <location>
        <begin position="2488"/>
        <end position="2501"/>
    </location>
</feature>
<dbReference type="PANTHER" id="PTHR48249">
    <property type="entry name" value="MEDIATOR OF RNA POLYMERASE II TRANSCRIPTION SUBUNIT 13"/>
    <property type="match status" value="1"/>
</dbReference>
<dbReference type="InterPro" id="IPR009401">
    <property type="entry name" value="Med13_C"/>
</dbReference>
<feature type="compositionally biased region" description="Polar residues" evidence="10">
    <location>
        <begin position="503"/>
        <end position="515"/>
    </location>
</feature>
<keyword evidence="7 9" id="KW-0804">Transcription</keyword>
<feature type="region of interest" description="Disordered" evidence="10">
    <location>
        <begin position="2042"/>
        <end position="2061"/>
    </location>
</feature>
<feature type="compositionally biased region" description="Basic and acidic residues" evidence="10">
    <location>
        <begin position="2512"/>
        <end position="2521"/>
    </location>
</feature>
<keyword evidence="6 9" id="KW-0010">Activator</keyword>
<feature type="region of interest" description="Disordered" evidence="10">
    <location>
        <begin position="233"/>
        <end position="270"/>
    </location>
</feature>
<reference evidence="14" key="1">
    <citation type="submission" date="2014-01" db="EMBL/GenBank/DDBJ databases">
        <title>The Genome Sequence of Anopheles farauti FAR1 (V2).</title>
        <authorList>
            <consortium name="The Broad Institute Genomics Platform"/>
            <person name="Neafsey D.E."/>
            <person name="Besansky N."/>
            <person name="Howell P."/>
            <person name="Walton C."/>
            <person name="Young S.K."/>
            <person name="Zeng Q."/>
            <person name="Gargeya S."/>
            <person name="Fitzgerald M."/>
            <person name="Haas B."/>
            <person name="Abouelleil A."/>
            <person name="Allen A.W."/>
            <person name="Alvarado L."/>
            <person name="Arachchi H.M."/>
            <person name="Berlin A.M."/>
            <person name="Chapman S.B."/>
            <person name="Gainer-Dewar J."/>
            <person name="Goldberg J."/>
            <person name="Griggs A."/>
            <person name="Gujja S."/>
            <person name="Hansen M."/>
            <person name="Howarth C."/>
            <person name="Imamovic A."/>
            <person name="Ireland A."/>
            <person name="Larimer J."/>
            <person name="McCowan C."/>
            <person name="Murphy C."/>
            <person name="Pearson M."/>
            <person name="Poon T.W."/>
            <person name="Priest M."/>
            <person name="Roberts A."/>
            <person name="Saif S."/>
            <person name="Shea T."/>
            <person name="Sisk P."/>
            <person name="Sykes S."/>
            <person name="Wortman J."/>
            <person name="Nusbaum C."/>
            <person name="Birren B."/>
        </authorList>
    </citation>
    <scope>NUCLEOTIDE SEQUENCE [LARGE SCALE GENOMIC DNA]</scope>
    <source>
        <strain evidence="14">FAR1</strain>
    </source>
</reference>
<dbReference type="Proteomes" id="UP000075886">
    <property type="component" value="Unassembled WGS sequence"/>
</dbReference>
<dbReference type="EMBL" id="AXCN02000457">
    <property type="status" value="NOT_ANNOTATED_CDS"/>
    <property type="molecule type" value="Genomic_DNA"/>
</dbReference>
<keyword evidence="5 9" id="KW-0805">Transcription regulation</keyword>
<dbReference type="GO" id="GO:0003713">
    <property type="term" value="F:transcription coactivator activity"/>
    <property type="evidence" value="ECO:0007669"/>
    <property type="project" value="TreeGrafter"/>
</dbReference>
<feature type="compositionally biased region" description="Low complexity" evidence="10">
    <location>
        <begin position="896"/>
        <end position="924"/>
    </location>
</feature>
<accession>A0A7M4XPN2</accession>
<feature type="compositionally biased region" description="Gly residues" evidence="10">
    <location>
        <begin position="1793"/>
        <end position="1802"/>
    </location>
</feature>
<feature type="compositionally biased region" description="Low complexity" evidence="10">
    <location>
        <begin position="1006"/>
        <end position="1052"/>
    </location>
</feature>
<feature type="compositionally biased region" description="Low complexity" evidence="10">
    <location>
        <begin position="468"/>
        <end position="485"/>
    </location>
</feature>
<feature type="compositionally biased region" description="Gly residues" evidence="10">
    <location>
        <begin position="2469"/>
        <end position="2486"/>
    </location>
</feature>
<feature type="compositionally biased region" description="Low complexity" evidence="10">
    <location>
        <begin position="585"/>
        <end position="606"/>
    </location>
</feature>
<evidence type="ECO:0000256" key="6">
    <source>
        <dbReference type="ARBA" id="ARBA00023159"/>
    </source>
</evidence>
<feature type="compositionally biased region" description="Low complexity" evidence="10">
    <location>
        <begin position="544"/>
        <end position="570"/>
    </location>
</feature>
<reference evidence="13" key="2">
    <citation type="submission" date="2021-01" db="UniProtKB">
        <authorList>
            <consortium name="EnsemblMetazoa"/>
        </authorList>
    </citation>
    <scope>IDENTIFICATION</scope>
    <source>
        <strain evidence="13">FAR1</strain>
    </source>
</reference>
<evidence type="ECO:0000256" key="3">
    <source>
        <dbReference type="ARBA" id="ARBA00019618"/>
    </source>
</evidence>
<feature type="domain" description="MID" evidence="12">
    <location>
        <begin position="2293"/>
        <end position="2629"/>
    </location>
</feature>
<comment type="subcellular location">
    <subcellularLocation>
        <location evidence="1 9">Nucleus</location>
    </subcellularLocation>
</comment>
<sequence>MTHQNHQTNGASLEDCHTNLFALTDLCGIRWRQFVLGERPNAAGDPLDDPVVRSYSKCLAVDILCVWRRVAPKPKPKPEPEPSSMFDMSIPGTGNIGPVVHPPLSLTAAKELWIFWYGEEPDLTDLVAPELRTEAGDKGSWENGLSYECRSLLFKALHNVIERCLLSRGFVRIGRWFVHPSSNGERVFGKSSHHASFSFAFFVHGDSTVCASMDIREHPPVRLLTMKHLEEAQAQQPNTTPNAANAASGSSGPNGPASPPSSAVGAGLNGCGSVTPGSPAGGGGAGAVSNGVSSADIATSEPREVILAPFGLAGTLTGQSYKASDPHTQKILDDWSAFYPISNNHGMGDGVDNVVPPIVEILVGKVKMRYPSRYVLVADMDDWTSSSDPARSSATGSSSSSSSSSNQTTSPVTTAASIAASVMSRINNAGGAINTSQASCSSSFSAAASSNQPTAAGSTGPNRPKDASSSSSSSGLPSSPTGGTLRQRNHHKSMMTPPLTVPESPSNDLGNPLSMSSALINKSPAVILPERVWQDCIMHAVAPTQPSSTGPGRSTTTTNTTTTNTTTTTSGSGGGVTIKTEPKDTSSSSSSSSSSSNTTNIATSNNTGGGDENSSGAANGVDANGNSSVWEISDPTAKVSCCCIKCCKRPPSSSSSSTTSSSTSAAASGRSQQQQQTIGAAAATASSSCSAVTTVGSSIIYTSISSPGATGGGGGGVSGGIGSIHHYPKSSSSSFPITYPGSGRGDKSSYQHYHHAGSQSGKDPHHHHHQHHHHHHHHHHHRPARIAFHKRPPQEPLFRPGSNLISLSAAAAALAAASAASNVPAASSPGAVSSGDSAADSLELADSCLRSNQSCAANSTSGGSNATGTAAPGSTTPYGGPPSYCRNPMSIGDSHPLPSEGSPASAAPSPMQPSSVSQPTSVPSGDQLITMSPHPPASNNPRSVQPGTPCLDHLDKNTPAPTPTDQHDSKSINASPYHTPSHPGGGGGSTGNGGGGGGGGGGATGTGSDTQQQSQSGSTMGNSSSSSSSSSAGSNSSSTSNTHKTTGGPLSAGLGGGLKVRSESSLGAGGGSGGGVPMTPSIHSVYSSAHQTAVANNLASKRESILQMLQSLKRPLLFCKDYETMQSDDIPSTSQLLYDYTCVDAWMNHPVKRMRLAAEENRLVKKIRNLDLYANEHSRTLSSVGTSGYGGPNTSNGLLLKGLTAGSEPSDALGDALGNTVGGAACDNGSTGSNGNVPPLIGQIKMEIGCDSNASGHQQPGGGANVPAAVDGTTGSANGTPDRNGMGGGELLGEHEIKKEKDDKGAGAYSLLTDQGLQPSIDDLNQIFDDGGTFNDDPDLHNTPPGSNKSSGGGSGGFLDESKRFPGSNNHHHSVNSGMHSPKELSLMFPTPPSHDPHPNSSPSGGGCLSDGGIAIDTLVDLQMSLSSSGVGTAGGAGGVGTGGGGGGGGAGAGGGVGSSGVPVPIVPNLGSPQEEPIDDWSFVFLPPPVCPYVGSSKYAPLPTLPSQQLLPPVPPGLPPATLVYKSTRQKQKEQAAAEREKQKLREQAEREREREREQQQQQQDPTQPSTQSDSNTSQDASQVRTAPVSSLNAPPGLGLGLLPMLKQELTGGGGGGLSVPQPLSTPNSLLGGLNSLNGSLNHPYSNPPSQGAQSQPHSRPPSVNSLPGGIMGGGAGMLSPSPAGAGGGGGTSGGLFHPGMGGIPVPLRQGMSPISPATPGGSMRVPTPQGSCPLPYPSPLGPAGSPNPMGSHFRRNTPLLPPPPYDVAIASPANSVATPSSYHSKAFPLDGVDGGSGGPGSNRGPMTPSSTGALGGSSTVHQPLSSAGAGGCVGGVAGMNGTGALGSRSGSIETNALLVNVLLYDTALNIFRDHNFKSCTLCVCNAGAKCVGNIRGADSGLYLPLPGTNWMDSVTGPADGGSGEVGKIGAKGKAGALAHLGLGGSAFGGMIGSPAIGGGSSSNDKTATINTDSLQNGYLDEDPIDCQCGFSAVVNRRLAHRAGLFFEDEMEITSMAEDPAVHKKSSLFEFHNGTARAIKMDESSGSGGVGSGASSSTATTSANDCLPLTLKVMDLLREQCSVVQSSSNSIHRAVNRIRGSLFSRGGAGAGPGESGAAVHLLEYVDANDVISMALEQGRLQAINESKQEHEQSSSSASSSSSSSVVIASGGGGVLVKGGTLRGSMNVHRWAFLRAGGPKSNQDIKRIMMSMQPLLQDAFHKRCTTRLWDAPYTILGPLTWRQFHRLAGRGTGQCEPQPIPSLIVGYEKDWLSLAPYALHYWDKLLLEPYSYPRDVAYVAIVPDNDYVVAKVRTYFKELSTTYEMCKLGRHTPIKGWDGILRVGSQRVLKETQNSNQDEWFLNMGVDQHQQQQRKNGATSAGAGACQSGLNELLRLYAQTCQQQLAPYLSKVPSDKSLLDPPESHHHTASSSASGGSSLRGDGSGGGGGSGGSSSASSSLSGGSSSMGQPGSGAGMGQNRGDVGGPGQSPMPPPPPSTPDPSQPGDKAPNTPKFDHDAENRDQLNTSSASPADGMRIDDDGKDPPHIVLYLVEPFTCGNDSPDVERLACLSLLRCYSNILNAVPESIRSNISVQIVSLESILELGRSRNRLRLSDHMRYLALSVFSQSRKYLAHMNTVKSLTGFGTAANAEQFIKRKDDKNRVPYRLYTPPYVLARSCEKSENTESFGKTSMKQQCSIMYCSYCLSEDQSWLLAVATDDRGEFLETVTINIDIPNRGRRKRASARRYGLQKLMDFILGLISQTVQPWRLVVGRIGRIGHGELKGWSWLLSKPNLQRASKHLKDICEQCSLMHPIAVPSILSACLVTLEPDSDLRVMSDQFTPDERFSQRSMQSPLSTPQDATCTHILVFPTSAKAQSAQASFSAADLDLGEDLNMVILETEDDDDINMMDMDMFNCWDDLKNQQPLPHSRPGSPSQFEGNQQSPGEGGSKGTGSRDGYGSQDSEEVGVVLQQPLAIGYLVSTAPTGRMPDWFWSSCPHMENVCPVFLRTALHLHSPTILQNTDDPLQQNQSSTEHPLDSSITADVLRYVLEGYNMLSWLAMDSNTHDRLSCLPIHVQVLLQLYHMTAALA</sequence>
<evidence type="ECO:0000256" key="2">
    <source>
        <dbReference type="ARBA" id="ARBA00009354"/>
    </source>
</evidence>
<dbReference type="InterPro" id="IPR051139">
    <property type="entry name" value="Mediator_complx_sub13"/>
</dbReference>
<feature type="compositionally biased region" description="Low complexity" evidence="10">
    <location>
        <begin position="652"/>
        <end position="672"/>
    </location>
</feature>
<feature type="region of interest" description="Disordered" evidence="10">
    <location>
        <begin position="1788"/>
        <end position="1821"/>
    </location>
</feature>
<feature type="region of interest" description="Disordered" evidence="10">
    <location>
        <begin position="1527"/>
        <end position="1596"/>
    </location>
</feature>
<evidence type="ECO:0000259" key="11">
    <source>
        <dbReference type="Pfam" id="PF06333"/>
    </source>
</evidence>
<feature type="compositionally biased region" description="Gly residues" evidence="10">
    <location>
        <begin position="1685"/>
        <end position="1694"/>
    </location>
</feature>
<feature type="region of interest" description="Disordered" evidence="10">
    <location>
        <begin position="1612"/>
        <end position="1694"/>
    </location>
</feature>
<feature type="compositionally biased region" description="Low complexity" evidence="10">
    <location>
        <begin position="1628"/>
        <end position="1642"/>
    </location>
</feature>
<feature type="region of interest" description="Disordered" evidence="10">
    <location>
        <begin position="2144"/>
        <end position="2164"/>
    </location>
</feature>
<evidence type="ECO:0000313" key="13">
    <source>
        <dbReference type="EnsemblMetazoa" id="AFAF013294-PA"/>
    </source>
</evidence>
<feature type="compositionally biased region" description="Basic and acidic residues" evidence="10">
    <location>
        <begin position="2412"/>
        <end position="2425"/>
    </location>
</feature>
<dbReference type="Pfam" id="PF18296">
    <property type="entry name" value="MID_MedPIWI"/>
    <property type="match status" value="1"/>
</dbReference>
<evidence type="ECO:0000259" key="12">
    <source>
        <dbReference type="Pfam" id="PF18296"/>
    </source>
</evidence>
<feature type="region of interest" description="Disordered" evidence="10">
    <location>
        <begin position="2411"/>
        <end position="2540"/>
    </location>
</feature>
<dbReference type="EMBL" id="AXCN02000455">
    <property type="status" value="NOT_ANNOTATED_CDS"/>
    <property type="molecule type" value="Genomic_DNA"/>
</dbReference>
<feature type="region of interest" description="Disordered" evidence="10">
    <location>
        <begin position="731"/>
        <end position="785"/>
    </location>
</feature>
<feature type="region of interest" description="Disordered" evidence="10">
    <location>
        <begin position="649"/>
        <end position="672"/>
    </location>
</feature>
<feature type="compositionally biased region" description="Low complexity" evidence="10">
    <location>
        <begin position="856"/>
        <end position="884"/>
    </location>
</feature>
<feature type="compositionally biased region" description="Basic residues" evidence="10">
    <location>
        <begin position="764"/>
        <end position="785"/>
    </location>
</feature>
<feature type="compositionally biased region" description="Low complexity" evidence="10">
    <location>
        <begin position="384"/>
        <end position="411"/>
    </location>
</feature>
<feature type="compositionally biased region" description="Polar residues" evidence="10">
    <location>
        <begin position="1643"/>
        <end position="1666"/>
    </location>
</feature>
<feature type="compositionally biased region" description="Gly residues" evidence="10">
    <location>
        <begin position="983"/>
        <end position="1005"/>
    </location>
</feature>
<evidence type="ECO:0000256" key="5">
    <source>
        <dbReference type="ARBA" id="ARBA00023015"/>
    </source>
</evidence>
<feature type="compositionally biased region" description="Low complexity" evidence="10">
    <location>
        <begin position="2428"/>
        <end position="2440"/>
    </location>
</feature>
<feature type="region of interest" description="Disordered" evidence="10">
    <location>
        <begin position="854"/>
        <end position="1075"/>
    </location>
</feature>
<feature type="compositionally biased region" description="Low complexity" evidence="10">
    <location>
        <begin position="233"/>
        <end position="263"/>
    </location>
</feature>
<feature type="region of interest" description="Disordered" evidence="10">
    <location>
        <begin position="2919"/>
        <end position="2962"/>
    </location>
</feature>
<keyword evidence="14" id="KW-1185">Reference proteome</keyword>
<keyword evidence="4 9" id="KW-0678">Repressor</keyword>
<feature type="compositionally biased region" description="Low complexity" evidence="10">
    <location>
        <begin position="2452"/>
        <end position="2468"/>
    </location>
</feature>
<dbReference type="GO" id="GO:0045944">
    <property type="term" value="P:positive regulation of transcription by RNA polymerase II"/>
    <property type="evidence" value="ECO:0007669"/>
    <property type="project" value="TreeGrafter"/>
</dbReference>
<protein>
    <recommendedName>
        <fullName evidence="3 9">Mediator of RNA polymerase II transcription subunit 13</fullName>
    </recommendedName>
</protein>
<feature type="compositionally biased region" description="Polar residues" evidence="10">
    <location>
        <begin position="451"/>
        <end position="461"/>
    </location>
</feature>
<feature type="compositionally biased region" description="Low complexity" evidence="10">
    <location>
        <begin position="2153"/>
        <end position="2164"/>
    </location>
</feature>
<feature type="region of interest" description="Disordered" evidence="10">
    <location>
        <begin position="447"/>
        <end position="515"/>
    </location>
</feature>
<dbReference type="Pfam" id="PF06333">
    <property type="entry name" value="Med13_C"/>
    <property type="match status" value="1"/>
</dbReference>
<keyword evidence="8 9" id="KW-0539">Nucleus</keyword>
<comment type="subunit">
    <text evidence="9">Component of the Mediator complex.</text>
</comment>
<feature type="region of interest" description="Disordered" evidence="10">
    <location>
        <begin position="383"/>
        <end position="411"/>
    </location>
</feature>
<feature type="compositionally biased region" description="Polar residues" evidence="10">
    <location>
        <begin position="2921"/>
        <end position="2943"/>
    </location>
</feature>
<evidence type="ECO:0000256" key="8">
    <source>
        <dbReference type="ARBA" id="ARBA00023242"/>
    </source>
</evidence>
<feature type="region of interest" description="Disordered" evidence="10">
    <location>
        <begin position="1321"/>
        <end position="1412"/>
    </location>
</feature>
<evidence type="ECO:0000256" key="9">
    <source>
        <dbReference type="RuleBase" id="RU364134"/>
    </source>
</evidence>
<dbReference type="EMBL" id="AXCN02000456">
    <property type="status" value="NOT_ANNOTATED_CDS"/>
    <property type="molecule type" value="Genomic_DNA"/>
</dbReference>
<comment type="function">
    <text evidence="9">Component of the Mediator complex, a coactivator involved in regulated transcription of nearly all RNA polymerase II-dependent genes. Mediator functions as a bridge to convey information from gene-specific regulatory proteins to the basal RNA polymerase II transcription machinery. Mediator is recruited to promoters by direct interactions with regulatory proteins and serves as a scaffold for the assembly of a functional preinitiation complex with RNA polymerase II and the general transcription factors.</text>
</comment>
<feature type="compositionally biased region" description="Polar residues" evidence="10">
    <location>
        <begin position="1808"/>
        <end position="1821"/>
    </location>
</feature>
<dbReference type="EnsemblMetazoa" id="AFAF013294-RA">
    <property type="protein sequence ID" value="AFAF013294-PA"/>
    <property type="gene ID" value="AFAF013294"/>
</dbReference>
<name>A0A7M4XPN2_9DIPT</name>
<dbReference type="InterPro" id="IPR041285">
    <property type="entry name" value="MID_MedPIWI"/>
</dbReference>
<comment type="similarity">
    <text evidence="2 9">Belongs to the Mediator complex subunit 13 family.</text>
</comment>
<feature type="compositionally biased region" description="Polar residues" evidence="10">
    <location>
        <begin position="1565"/>
        <end position="1593"/>
    </location>
</feature>
<feature type="compositionally biased region" description="Basic and acidic residues" evidence="10">
    <location>
        <begin position="1531"/>
        <end position="1559"/>
    </location>
</feature>
<feature type="region of interest" description="Disordered" evidence="10">
    <location>
        <begin position="1251"/>
        <end position="1291"/>
    </location>
</feature>
<evidence type="ECO:0000256" key="4">
    <source>
        <dbReference type="ARBA" id="ARBA00022491"/>
    </source>
</evidence>
<dbReference type="PANTHER" id="PTHR48249:SF3">
    <property type="entry name" value="MEDIATOR OF RNA POLYMERASE II TRANSCRIPTION SUBUNIT 13"/>
    <property type="match status" value="1"/>
</dbReference>
<evidence type="ECO:0000256" key="7">
    <source>
        <dbReference type="ARBA" id="ARBA00023163"/>
    </source>
</evidence>
<feature type="region of interest" description="Disordered" evidence="10">
    <location>
        <begin position="542"/>
        <end position="622"/>
    </location>
</feature>